<dbReference type="GO" id="GO:0140664">
    <property type="term" value="F:ATP-dependent DNA damage sensor activity"/>
    <property type="evidence" value="ECO:0007669"/>
    <property type="project" value="InterPro"/>
</dbReference>
<dbReference type="InterPro" id="IPR027417">
    <property type="entry name" value="P-loop_NTPase"/>
</dbReference>
<dbReference type="Proteomes" id="UP000434957">
    <property type="component" value="Unassembled WGS sequence"/>
</dbReference>
<dbReference type="SMART" id="SM00533">
    <property type="entry name" value="MUTSd"/>
    <property type="match status" value="1"/>
</dbReference>
<keyword evidence="4" id="KW-0238">DNA-binding</keyword>
<evidence type="ECO:0000313" key="8">
    <source>
        <dbReference type="EMBL" id="KAE8997409.1"/>
    </source>
</evidence>
<dbReference type="InterPro" id="IPR045076">
    <property type="entry name" value="MutS"/>
</dbReference>
<evidence type="ECO:0000256" key="1">
    <source>
        <dbReference type="ARBA" id="ARBA00006271"/>
    </source>
</evidence>
<dbReference type="Pfam" id="PF05192">
    <property type="entry name" value="MutS_III"/>
    <property type="match status" value="1"/>
</dbReference>
<reference evidence="9 10" key="1">
    <citation type="submission" date="2018-08" db="EMBL/GenBank/DDBJ databases">
        <title>Genomic investigation of the strawberry pathogen Phytophthora fragariae indicates pathogenicity is determined by transcriptional variation in three key races.</title>
        <authorList>
            <person name="Adams T.M."/>
            <person name="Armitage A.D."/>
            <person name="Sobczyk M.K."/>
            <person name="Bates H.J."/>
            <person name="Dunwell J.M."/>
            <person name="Nellist C.F."/>
            <person name="Harrison R.J."/>
        </authorList>
    </citation>
    <scope>NUCLEOTIDE SEQUENCE [LARGE SCALE GENOMIC DNA]</scope>
    <source>
        <strain evidence="8 11">SCRP324</strain>
        <strain evidence="9 10">SCRP333</strain>
    </source>
</reference>
<dbReference type="EMBL" id="QXFU01001684">
    <property type="protein sequence ID" value="KAE8997409.1"/>
    <property type="molecule type" value="Genomic_DNA"/>
</dbReference>
<name>A0A6A4E260_9STRA</name>
<dbReference type="PANTHER" id="PTHR11361">
    <property type="entry name" value="DNA MISMATCH REPAIR PROTEIN MUTS FAMILY MEMBER"/>
    <property type="match status" value="1"/>
</dbReference>
<evidence type="ECO:0000259" key="7">
    <source>
        <dbReference type="SMART" id="SM00534"/>
    </source>
</evidence>
<dbReference type="Gene3D" id="3.40.50.300">
    <property type="entry name" value="P-loop containing nucleotide triphosphate hydrolases"/>
    <property type="match status" value="1"/>
</dbReference>
<evidence type="ECO:0000256" key="5">
    <source>
        <dbReference type="SAM" id="MobiDB-lite"/>
    </source>
</evidence>
<dbReference type="Pfam" id="PF00488">
    <property type="entry name" value="MutS_V"/>
    <property type="match status" value="1"/>
</dbReference>
<dbReference type="InterPro" id="IPR011184">
    <property type="entry name" value="DNA_mismatch_repair_Msh2"/>
</dbReference>
<dbReference type="SUPFAM" id="SSF52540">
    <property type="entry name" value="P-loop containing nucleoside triphosphate hydrolases"/>
    <property type="match status" value="1"/>
</dbReference>
<evidence type="ECO:0000259" key="6">
    <source>
        <dbReference type="SMART" id="SM00533"/>
    </source>
</evidence>
<dbReference type="InterPro" id="IPR036187">
    <property type="entry name" value="DNA_mismatch_repair_MutS_sf"/>
</dbReference>
<dbReference type="InterPro" id="IPR000432">
    <property type="entry name" value="DNA_mismatch_repair_MutS_C"/>
</dbReference>
<feature type="compositionally biased region" description="Polar residues" evidence="5">
    <location>
        <begin position="528"/>
        <end position="544"/>
    </location>
</feature>
<dbReference type="GO" id="GO:0005524">
    <property type="term" value="F:ATP binding"/>
    <property type="evidence" value="ECO:0007669"/>
    <property type="project" value="UniProtKB-KW"/>
</dbReference>
<dbReference type="SMART" id="SM00534">
    <property type="entry name" value="MUTSac"/>
    <property type="match status" value="1"/>
</dbReference>
<evidence type="ECO:0000256" key="4">
    <source>
        <dbReference type="ARBA" id="ARBA00023125"/>
    </source>
</evidence>
<evidence type="ECO:0000256" key="2">
    <source>
        <dbReference type="ARBA" id="ARBA00022741"/>
    </source>
</evidence>
<comment type="caution">
    <text evidence="9">The sequence shown here is derived from an EMBL/GenBank/DDBJ whole genome shotgun (WGS) entry which is preliminary data.</text>
</comment>
<dbReference type="OrthoDB" id="10252754at2759"/>
<evidence type="ECO:0008006" key="12">
    <source>
        <dbReference type="Google" id="ProtNLM"/>
    </source>
</evidence>
<feature type="region of interest" description="Disordered" evidence="5">
    <location>
        <begin position="528"/>
        <end position="558"/>
    </location>
</feature>
<sequence length="591" mass="65750">MQLSSSAREAFVAPTASKARSPSLLNLLAPSCSTKRGRQCLKQWLERPCVDPDVLMERHDTVDAVVSAVSETSAVLWKLSSLFQHVQSYERELALFTSLTRGTADNSADVKLSLADFAGLQKWLSEFQALAERCLGDEDCAIGLGSLYTTRLRPMHDLCSRQLQPFSNLIQEVVASMESSDHLDQDMMKVATESEIKLSTSPLQELRTQIHQCELDVAVAVKQAATLLCIAEDRIKVLYADDEQPNIMRMGIVLRVCRQDSHRVQQQSGEKLSVIRASRASGVWFSTPTIDSLGAKWKSLKRSYEDAEAGLVASLHSEFQANFHDHLNDLAVRVAELDVLVSFALVSHKHKFVRASTSKLLSMIRLQGIFDPFEQHTRNTPSQFSSSTIELSVLEGKTFLLLDGDEKSGQASLLQLLGIVVMLNQLGCFVPCKEALLPVFDAICLRAGAYDQQLYGYSTFMTEMREMSHIFSVMTPTSLVLIEDLCRGTSTSEGLALALSMCLHLMESQTLTCFSSQWRELNDHLAEQPSSTRPMWAPTNNGRSNPRPGDSFQKSSQDSAEFEELMRECDLPADIIARIGDEMHLQGLLKF</sequence>
<evidence type="ECO:0000256" key="3">
    <source>
        <dbReference type="ARBA" id="ARBA00022840"/>
    </source>
</evidence>
<evidence type="ECO:0000313" key="10">
    <source>
        <dbReference type="Proteomes" id="UP000434957"/>
    </source>
</evidence>
<dbReference type="AlphaFoldDB" id="A0A6A4E260"/>
<evidence type="ECO:0000313" key="11">
    <source>
        <dbReference type="Proteomes" id="UP000435112"/>
    </source>
</evidence>
<feature type="domain" description="DNA mismatch repair protein MutS core" evidence="6">
    <location>
        <begin position="19"/>
        <end position="367"/>
    </location>
</feature>
<feature type="domain" description="DNA mismatch repair proteins mutS family" evidence="7">
    <location>
        <begin position="407"/>
        <end position="584"/>
    </location>
</feature>
<keyword evidence="10" id="KW-1185">Reference proteome</keyword>
<accession>A0A6A4E260</accession>
<dbReference type="GO" id="GO:0006298">
    <property type="term" value="P:mismatch repair"/>
    <property type="evidence" value="ECO:0007669"/>
    <property type="project" value="InterPro"/>
</dbReference>
<dbReference type="PIRSF" id="PIRSF005813">
    <property type="entry name" value="MSH2"/>
    <property type="match status" value="1"/>
</dbReference>
<dbReference type="GO" id="GO:0030983">
    <property type="term" value="F:mismatched DNA binding"/>
    <property type="evidence" value="ECO:0007669"/>
    <property type="project" value="InterPro"/>
</dbReference>
<proteinExistence type="inferred from homology"/>
<dbReference type="GO" id="GO:0032301">
    <property type="term" value="C:MutSalpha complex"/>
    <property type="evidence" value="ECO:0007669"/>
    <property type="project" value="TreeGrafter"/>
</dbReference>
<dbReference type="PANTHER" id="PTHR11361:SF148">
    <property type="entry name" value="DNA MISMATCH REPAIR PROTEIN MSH6"/>
    <property type="match status" value="1"/>
</dbReference>
<protein>
    <recommendedName>
        <fullName evidence="12">DNA mismatch repair proteins mutS family domain-containing protein</fullName>
    </recommendedName>
</protein>
<dbReference type="Gene3D" id="1.10.1420.10">
    <property type="match status" value="2"/>
</dbReference>
<dbReference type="InterPro" id="IPR007696">
    <property type="entry name" value="DNA_mismatch_repair_MutS_core"/>
</dbReference>
<comment type="similarity">
    <text evidence="1">Belongs to the DNA mismatch repair MutS family.</text>
</comment>
<evidence type="ECO:0000313" key="9">
    <source>
        <dbReference type="EMBL" id="KAE9316707.1"/>
    </source>
</evidence>
<gene>
    <name evidence="8" type="ORF">PR002_g19039</name>
    <name evidence="9" type="ORF">PR003_g18650</name>
</gene>
<dbReference type="Proteomes" id="UP000435112">
    <property type="component" value="Unassembled WGS sequence"/>
</dbReference>
<dbReference type="SUPFAM" id="SSF48334">
    <property type="entry name" value="DNA repair protein MutS, domain III"/>
    <property type="match status" value="1"/>
</dbReference>
<dbReference type="EMBL" id="QXFT01001514">
    <property type="protein sequence ID" value="KAE9316707.1"/>
    <property type="molecule type" value="Genomic_DNA"/>
</dbReference>
<organism evidence="9 10">
    <name type="scientific">Phytophthora rubi</name>
    <dbReference type="NCBI Taxonomy" id="129364"/>
    <lineage>
        <taxon>Eukaryota</taxon>
        <taxon>Sar</taxon>
        <taxon>Stramenopiles</taxon>
        <taxon>Oomycota</taxon>
        <taxon>Peronosporomycetes</taxon>
        <taxon>Peronosporales</taxon>
        <taxon>Peronosporaceae</taxon>
        <taxon>Phytophthora</taxon>
    </lineage>
</organism>
<keyword evidence="2" id="KW-0547">Nucleotide-binding</keyword>
<keyword evidence="3" id="KW-0067">ATP-binding</keyword>